<accession>A0ACC5VXC0</accession>
<evidence type="ECO:0000313" key="1">
    <source>
        <dbReference type="EMBL" id="MBZ5488169.1"/>
    </source>
</evidence>
<dbReference type="EMBL" id="JABYQT010000006">
    <property type="protein sequence ID" value="MBZ5488169.1"/>
    <property type="molecule type" value="Genomic_DNA"/>
</dbReference>
<name>A0ACC5VXC0_9GAMM</name>
<dbReference type="Proteomes" id="UP001319846">
    <property type="component" value="Unassembled WGS sequence"/>
</dbReference>
<comment type="caution">
    <text evidence="1">The sequence shown here is derived from an EMBL/GenBank/DDBJ whole genome shotgun (WGS) entry which is preliminary data.</text>
</comment>
<keyword evidence="2" id="KW-1185">Reference proteome</keyword>
<organism evidence="1 2">
    <name type="scientific">Vreelandella aquamarina</name>
    <dbReference type="NCBI Taxonomy" id="77097"/>
    <lineage>
        <taxon>Bacteria</taxon>
        <taxon>Pseudomonadati</taxon>
        <taxon>Pseudomonadota</taxon>
        <taxon>Gammaproteobacteria</taxon>
        <taxon>Oceanospirillales</taxon>
        <taxon>Halomonadaceae</taxon>
        <taxon>Vreelandella</taxon>
    </lineage>
</organism>
<reference evidence="1" key="1">
    <citation type="submission" date="2020-06" db="EMBL/GenBank/DDBJ databases">
        <title>Whole Genome Sequence of Halomonas aquamarina MB598.</title>
        <authorList>
            <person name="Pervaiz M."/>
            <person name="Fariq A."/>
            <person name="Yasmin A."/>
            <person name="Welch M."/>
        </authorList>
    </citation>
    <scope>NUCLEOTIDE SEQUENCE</scope>
    <source>
        <strain evidence="1">MB598</strain>
    </source>
</reference>
<proteinExistence type="predicted"/>
<evidence type="ECO:0000313" key="2">
    <source>
        <dbReference type="Proteomes" id="UP001319846"/>
    </source>
</evidence>
<protein>
    <submittedName>
        <fullName evidence="1">Uncharacterized protein</fullName>
    </submittedName>
</protein>
<gene>
    <name evidence="1" type="ORF">HW452_11610</name>
</gene>
<sequence>MDDSAQQPNNYIDMSVARPVKYVTKPVNRLLLRSLIVLPFLLVIGFPAYIISLLFFPLDLAFLIAVVAFGIPVGLFFFWAISSMILVSLFGATCKAKSMAMFLLMMAIWPVCFAMSLADTLPILLIPHDYAVYVFISIIIGAYVFGFWWVFKIPDDTVNPVPIKVHAQSILFVLVLLVSVSEIFYPYPETVITDVAFDECEVKKYRSKRSALTESSTICRARFEENGVERTFYLSRGKDEVIRIRHGLVNHYRSKVSG</sequence>